<comment type="caution">
    <text evidence="2">The sequence shown here is derived from an EMBL/GenBank/DDBJ whole genome shotgun (WGS) entry which is preliminary data.</text>
</comment>
<proteinExistence type="predicted"/>
<organism evidence="2 3">
    <name type="scientific">Streptomyces hygroscopicus</name>
    <dbReference type="NCBI Taxonomy" id="1912"/>
    <lineage>
        <taxon>Bacteria</taxon>
        <taxon>Bacillati</taxon>
        <taxon>Actinomycetota</taxon>
        <taxon>Actinomycetes</taxon>
        <taxon>Kitasatosporales</taxon>
        <taxon>Streptomycetaceae</taxon>
        <taxon>Streptomyces</taxon>
        <taxon>Streptomyces violaceusniger group</taxon>
    </lineage>
</organism>
<feature type="region of interest" description="Disordered" evidence="1">
    <location>
        <begin position="47"/>
        <end position="69"/>
    </location>
</feature>
<evidence type="ECO:0000256" key="1">
    <source>
        <dbReference type="SAM" id="MobiDB-lite"/>
    </source>
</evidence>
<keyword evidence="3" id="KW-1185">Reference proteome</keyword>
<dbReference type="Proteomes" id="UP001054854">
    <property type="component" value="Unassembled WGS sequence"/>
</dbReference>
<dbReference type="RefSeq" id="WP_236256319.1">
    <property type="nucleotide sequence ID" value="NZ_BNEK01000002.1"/>
</dbReference>
<name>A0ABQ3TU62_STRHY</name>
<accession>A0ABQ3TU62</accession>
<gene>
    <name evidence="2" type="ORF">TPA0910_12360</name>
</gene>
<sequence>MAAGEFAGELAMEVGAGVVQAGDLDGLAALGVLSGWAAGRKPWRSVKRPTPLNGGPGEASINPGRFEGC</sequence>
<reference evidence="2" key="1">
    <citation type="submission" date="2024-05" db="EMBL/GenBank/DDBJ databases">
        <title>Whole genome shotgun sequence of Streptomyces hygroscopicus NBRC 113678.</title>
        <authorList>
            <person name="Komaki H."/>
            <person name="Tamura T."/>
        </authorList>
    </citation>
    <scope>NUCLEOTIDE SEQUENCE</scope>
    <source>
        <strain evidence="2">N11-34</strain>
    </source>
</reference>
<evidence type="ECO:0000313" key="2">
    <source>
        <dbReference type="EMBL" id="GHJ26803.1"/>
    </source>
</evidence>
<protein>
    <submittedName>
        <fullName evidence="2">Uncharacterized protein</fullName>
    </submittedName>
</protein>
<evidence type="ECO:0000313" key="3">
    <source>
        <dbReference type="Proteomes" id="UP001054854"/>
    </source>
</evidence>
<dbReference type="EMBL" id="BNEK01000002">
    <property type="protein sequence ID" value="GHJ26803.1"/>
    <property type="molecule type" value="Genomic_DNA"/>
</dbReference>